<comment type="caution">
    <text evidence="1">The sequence shown here is derived from an EMBL/GenBank/DDBJ whole genome shotgun (WGS) entry which is preliminary data.</text>
</comment>
<evidence type="ECO:0000313" key="1">
    <source>
        <dbReference type="EMBL" id="NEU77402.1"/>
    </source>
</evidence>
<sequence length="130" mass="14539">MPEGEGSDYWQIAAVHINGVAFCPCNKEIRLMWTGKGSVDRQPPTTFELRLPVHISQKKDSPSAIAGEISSRVQLNDKVAEVLSGRLATTVIDAVMMVLYFLIMIQYDRLLSAIAQCYQIRSRRIILTEG</sequence>
<evidence type="ECO:0000313" key="2">
    <source>
        <dbReference type="Proteomes" id="UP000031549"/>
    </source>
</evidence>
<dbReference type="EMBL" id="JTCM02000190">
    <property type="protein sequence ID" value="NEU77402.1"/>
    <property type="molecule type" value="Genomic_DNA"/>
</dbReference>
<protein>
    <submittedName>
        <fullName evidence="1">Uncharacterized protein</fullName>
    </submittedName>
</protein>
<accession>A0A846HJ64</accession>
<dbReference type="Proteomes" id="UP000031549">
    <property type="component" value="Unassembled WGS sequence"/>
</dbReference>
<gene>
    <name evidence="1" type="ORF">PI95_034280</name>
</gene>
<reference evidence="1 2" key="1">
    <citation type="journal article" date="2015" name="Genome Announc.">
        <title>Draft Genome Sequence of Cyanobacterium Hassallia byssoidea Strain VB512170, Isolated from Monuments in India.</title>
        <authorList>
            <person name="Singh D."/>
            <person name="Chandrababunaidu M.M."/>
            <person name="Panda A."/>
            <person name="Sen D."/>
            <person name="Bhattacharyya S."/>
            <person name="Adhikary S.P."/>
            <person name="Tripathy S."/>
        </authorList>
    </citation>
    <scope>NUCLEOTIDE SEQUENCE [LARGE SCALE GENOMIC DNA]</scope>
    <source>
        <strain evidence="1 2">VB512170</strain>
    </source>
</reference>
<dbReference type="AlphaFoldDB" id="A0A846HJ64"/>
<keyword evidence="2" id="KW-1185">Reference proteome</keyword>
<proteinExistence type="predicted"/>
<name>A0A846HJ64_9CYAN</name>
<dbReference type="RefSeq" id="WP_163519458.1">
    <property type="nucleotide sequence ID" value="NZ_JTCM02000190.1"/>
</dbReference>
<organism evidence="1 2">
    <name type="scientific">Hassallia byssoidea VB512170</name>
    <dbReference type="NCBI Taxonomy" id="1304833"/>
    <lineage>
        <taxon>Bacteria</taxon>
        <taxon>Bacillati</taxon>
        <taxon>Cyanobacteriota</taxon>
        <taxon>Cyanophyceae</taxon>
        <taxon>Nostocales</taxon>
        <taxon>Tolypothrichaceae</taxon>
        <taxon>Hassallia</taxon>
    </lineage>
</organism>